<sequence length="345" mass="39744">MDSIISRILHWFGNHEASQTGIDRLKEERRKFELRSKTLQVQLHDCVEALKAQRTELQGLREMYGDSQAEIEKLKKEKNKLRKIILDQTGSERVSDDEIKKTFTNIRQKIQAIAHSKALDMDVSVSVRSPRHPEVHNLWYIWNDLSLADRGFVLRGQIFSCIVDRILEQKLFGIIPTHHHVLQEIEYSLGELEEYMSFSQVPAEAIVDWRHATMKAIDQTKIEHDYIGGVESAIMSFLSCLIREQAKNSAPFDKLQRDIHDVCKDAYQLGFLMRKSKDHYTCEMFSQENNVRENETALEVHGVLHGGRESSSVALTICGALIKRPWNDDMEPVVLEPAHVLVESV</sequence>
<dbReference type="EMBL" id="AZHE01000052">
    <property type="protein sequence ID" value="KHN93781.1"/>
    <property type="molecule type" value="Genomic_DNA"/>
</dbReference>
<evidence type="ECO:0000256" key="1">
    <source>
        <dbReference type="SAM" id="Coils"/>
    </source>
</evidence>
<name>A0A0B2WD91_METAS</name>
<keyword evidence="3" id="KW-1185">Reference proteome</keyword>
<dbReference type="RefSeq" id="XP_040674847.1">
    <property type="nucleotide sequence ID" value="XM_040827143.1"/>
</dbReference>
<reference evidence="2 3" key="1">
    <citation type="journal article" date="2014" name="Proc. Natl. Acad. Sci. U.S.A.">
        <title>Trajectory and genomic determinants of fungal-pathogen speciation and host adaptation.</title>
        <authorList>
            <person name="Hu X."/>
            <person name="Xiao G."/>
            <person name="Zheng P."/>
            <person name="Shang Y."/>
            <person name="Su Y."/>
            <person name="Zhang X."/>
            <person name="Liu X."/>
            <person name="Zhan S."/>
            <person name="St Leger R.J."/>
            <person name="Wang C."/>
        </authorList>
    </citation>
    <scope>NUCLEOTIDE SEQUENCE [LARGE SCALE GENOMIC DNA]</scope>
    <source>
        <strain evidence="2 3">ARSEF 1941</strain>
    </source>
</reference>
<feature type="coiled-coil region" evidence="1">
    <location>
        <begin position="22"/>
        <end position="84"/>
    </location>
</feature>
<keyword evidence="1" id="KW-0175">Coiled coil</keyword>
<dbReference type="OrthoDB" id="5393537at2759"/>
<dbReference type="HOGENOM" id="CLU_717807_0_0_1"/>
<evidence type="ECO:0000313" key="2">
    <source>
        <dbReference type="EMBL" id="KHN93781.1"/>
    </source>
</evidence>
<gene>
    <name evidence="2" type="ORF">MAM_08345</name>
</gene>
<protein>
    <submittedName>
        <fullName evidence="2">Uncharacterized protein</fullName>
    </submittedName>
</protein>
<dbReference type="Proteomes" id="UP000030816">
    <property type="component" value="Unassembled WGS sequence"/>
</dbReference>
<proteinExistence type="predicted"/>
<evidence type="ECO:0000313" key="3">
    <source>
        <dbReference type="Proteomes" id="UP000030816"/>
    </source>
</evidence>
<dbReference type="AlphaFoldDB" id="A0A0B2WD91"/>
<organism evidence="2 3">
    <name type="scientific">Metarhizium album (strain ARSEF 1941)</name>
    <dbReference type="NCBI Taxonomy" id="1081103"/>
    <lineage>
        <taxon>Eukaryota</taxon>
        <taxon>Fungi</taxon>
        <taxon>Dikarya</taxon>
        <taxon>Ascomycota</taxon>
        <taxon>Pezizomycotina</taxon>
        <taxon>Sordariomycetes</taxon>
        <taxon>Hypocreomycetidae</taxon>
        <taxon>Hypocreales</taxon>
        <taxon>Clavicipitaceae</taxon>
        <taxon>Metarhizium</taxon>
    </lineage>
</organism>
<dbReference type="GeneID" id="63742800"/>
<accession>A0A0B2WD91</accession>
<comment type="caution">
    <text evidence="2">The sequence shown here is derived from an EMBL/GenBank/DDBJ whole genome shotgun (WGS) entry which is preliminary data.</text>
</comment>